<dbReference type="SUPFAM" id="SSF47266">
    <property type="entry name" value="4-helical cytokines"/>
    <property type="match status" value="1"/>
</dbReference>
<comment type="subunit">
    <text evidence="3">Homodimer. Interacts with IL10RA and IL10RB.</text>
</comment>
<evidence type="ECO:0000256" key="5">
    <source>
        <dbReference type="ARBA" id="ARBA00022525"/>
    </source>
</evidence>
<comment type="subcellular location">
    <subcellularLocation>
        <location evidence="1 9">Secreted</location>
    </subcellularLocation>
</comment>
<dbReference type="GeneID" id="115813770"/>
<sequence>MLHSRLFFMFILLVALFECSRCRKIDCRDRCCSFVENFPVKLKALRVSYAKIRDYYEANDELETALLDEDILHNIKSPFGCHAMKGILEFYLDNVLPKAIEDVKDANRFFKSPIDSIGNTLTELKRDIIHCRNYLSCRQPFKLDTVIHSYNKMKTNGLYKAMGELDLLFNYIEDYMVSKKRNH</sequence>
<keyword evidence="6 9" id="KW-0732">Signal</keyword>
<dbReference type="GO" id="GO:0005615">
    <property type="term" value="C:extracellular space"/>
    <property type="evidence" value="ECO:0007669"/>
    <property type="project" value="UniProtKB-UniRule"/>
</dbReference>
<evidence type="ECO:0000256" key="6">
    <source>
        <dbReference type="ARBA" id="ARBA00022729"/>
    </source>
</evidence>
<reference evidence="11" key="1">
    <citation type="submission" date="2025-08" db="UniProtKB">
        <authorList>
            <consortium name="RefSeq"/>
        </authorList>
    </citation>
    <scope>IDENTIFICATION</scope>
</reference>
<dbReference type="InterPro" id="IPR020443">
    <property type="entry name" value="IL-10/19/20/24/26"/>
</dbReference>
<accession>A0A6J2VK56</accession>
<organism evidence="10 11">
    <name type="scientific">Chanos chanos</name>
    <name type="common">Milkfish</name>
    <name type="synonym">Mugil chanos</name>
    <dbReference type="NCBI Taxonomy" id="29144"/>
    <lineage>
        <taxon>Eukaryota</taxon>
        <taxon>Metazoa</taxon>
        <taxon>Chordata</taxon>
        <taxon>Craniata</taxon>
        <taxon>Vertebrata</taxon>
        <taxon>Euteleostomi</taxon>
        <taxon>Actinopterygii</taxon>
        <taxon>Neopterygii</taxon>
        <taxon>Teleostei</taxon>
        <taxon>Ostariophysi</taxon>
        <taxon>Gonorynchiformes</taxon>
        <taxon>Chanidae</taxon>
        <taxon>Chanos</taxon>
    </lineage>
</organism>
<dbReference type="AlphaFoldDB" id="A0A6J2VK56"/>
<evidence type="ECO:0000256" key="9">
    <source>
        <dbReference type="RuleBase" id="RU368043"/>
    </source>
</evidence>
<comment type="similarity">
    <text evidence="2 9">Belongs to the IL-10 family.</text>
</comment>
<dbReference type="SMART" id="SM00188">
    <property type="entry name" value="IL10"/>
    <property type="match status" value="1"/>
</dbReference>
<proteinExistence type="inferred from homology"/>
<dbReference type="GO" id="GO:0005125">
    <property type="term" value="F:cytokine activity"/>
    <property type="evidence" value="ECO:0007669"/>
    <property type="project" value="UniProtKB-UniRule"/>
</dbReference>
<feature type="disulfide bond" evidence="8">
    <location>
        <begin position="31"/>
        <end position="131"/>
    </location>
</feature>
<dbReference type="InterPro" id="IPR000098">
    <property type="entry name" value="IL-10"/>
</dbReference>
<evidence type="ECO:0000256" key="7">
    <source>
        <dbReference type="ARBA" id="ARBA00023157"/>
    </source>
</evidence>
<keyword evidence="10" id="KW-1185">Reference proteome</keyword>
<evidence type="ECO:0000313" key="11">
    <source>
        <dbReference type="RefSeq" id="XP_030632243.1"/>
    </source>
</evidence>
<evidence type="ECO:0000256" key="2">
    <source>
        <dbReference type="ARBA" id="ARBA00008813"/>
    </source>
</evidence>
<keyword evidence="7 8" id="KW-1015">Disulfide bond</keyword>
<evidence type="ECO:0000313" key="10">
    <source>
        <dbReference type="Proteomes" id="UP000504632"/>
    </source>
</evidence>
<evidence type="ECO:0000256" key="1">
    <source>
        <dbReference type="ARBA" id="ARBA00004613"/>
    </source>
</evidence>
<evidence type="ECO:0000256" key="8">
    <source>
        <dbReference type="PIRSR" id="PIRSR620443-50"/>
    </source>
</evidence>
<dbReference type="CTD" id="3586"/>
<dbReference type="PANTHER" id="PTHR48482:SF5">
    <property type="entry name" value="INTERLEUKIN-10"/>
    <property type="match status" value="1"/>
</dbReference>
<gene>
    <name evidence="11" type="primary">il10</name>
</gene>
<protein>
    <recommendedName>
        <fullName evidence="9">Interleukin family protein</fullName>
    </recommendedName>
</protein>
<dbReference type="RefSeq" id="XP_030632243.1">
    <property type="nucleotide sequence ID" value="XM_030776383.1"/>
</dbReference>
<dbReference type="InParanoid" id="A0A6J2VK56"/>
<dbReference type="Proteomes" id="UP000504632">
    <property type="component" value="Chromosome 6"/>
</dbReference>
<dbReference type="GO" id="GO:0001817">
    <property type="term" value="P:regulation of cytokine production"/>
    <property type="evidence" value="ECO:0007669"/>
    <property type="project" value="UniProtKB-ARBA"/>
</dbReference>
<comment type="function">
    <text evidence="9">Immune regulatory cytokine.</text>
</comment>
<feature type="chain" id="PRO_5031603445" description="Interleukin family protein" evidence="9">
    <location>
        <begin position="23"/>
        <end position="183"/>
    </location>
</feature>
<keyword evidence="5 9" id="KW-0964">Secreted</keyword>
<evidence type="ECO:0000256" key="3">
    <source>
        <dbReference type="ARBA" id="ARBA00011144"/>
    </source>
</evidence>
<dbReference type="FunCoup" id="A0A6J2VK56">
    <property type="interactions" value="1132"/>
</dbReference>
<keyword evidence="4 9" id="KW-0202">Cytokine</keyword>
<feature type="signal peptide" evidence="9">
    <location>
        <begin position="1"/>
        <end position="22"/>
    </location>
</feature>
<name>A0A6J2VK56_CHACN</name>
<dbReference type="InterPro" id="IPR009079">
    <property type="entry name" value="4_helix_cytokine-like_core"/>
</dbReference>
<dbReference type="OrthoDB" id="9931894at2759"/>
<evidence type="ECO:0000256" key="4">
    <source>
        <dbReference type="ARBA" id="ARBA00022514"/>
    </source>
</evidence>
<dbReference type="PRINTS" id="PR01294">
    <property type="entry name" value="INTRLEUKIN10"/>
</dbReference>
<dbReference type="Pfam" id="PF00726">
    <property type="entry name" value="IL10"/>
    <property type="match status" value="1"/>
</dbReference>
<dbReference type="PANTHER" id="PTHR48482">
    <property type="entry name" value="INTERLEUKIN-19-RELATED"/>
    <property type="match status" value="1"/>
</dbReference>
<dbReference type="GO" id="GO:0006955">
    <property type="term" value="P:immune response"/>
    <property type="evidence" value="ECO:0007669"/>
    <property type="project" value="InterPro"/>
</dbReference>
<dbReference type="Gene3D" id="1.20.1250.10">
    <property type="match status" value="1"/>
</dbReference>
<feature type="disulfide bond" evidence="8">
    <location>
        <begin position="81"/>
        <end position="137"/>
    </location>
</feature>